<dbReference type="Proteomes" id="UP000215914">
    <property type="component" value="Unassembled WGS sequence"/>
</dbReference>
<reference evidence="1" key="1">
    <citation type="journal article" date="2017" name="Nature">
        <title>The sunflower genome provides insights into oil metabolism, flowering and Asterid evolution.</title>
        <authorList>
            <person name="Badouin H."/>
            <person name="Gouzy J."/>
            <person name="Grassa C.J."/>
            <person name="Murat F."/>
            <person name="Staton S.E."/>
            <person name="Cottret L."/>
            <person name="Lelandais-Briere C."/>
            <person name="Owens G.L."/>
            <person name="Carrere S."/>
            <person name="Mayjonade B."/>
            <person name="Legrand L."/>
            <person name="Gill N."/>
            <person name="Kane N.C."/>
            <person name="Bowers J.E."/>
            <person name="Hubner S."/>
            <person name="Bellec A."/>
            <person name="Berard A."/>
            <person name="Berges H."/>
            <person name="Blanchet N."/>
            <person name="Boniface M.C."/>
            <person name="Brunel D."/>
            <person name="Catrice O."/>
            <person name="Chaidir N."/>
            <person name="Claudel C."/>
            <person name="Donnadieu C."/>
            <person name="Faraut T."/>
            <person name="Fievet G."/>
            <person name="Helmstetter N."/>
            <person name="King M."/>
            <person name="Knapp S.J."/>
            <person name="Lai Z."/>
            <person name="Le Paslier M.C."/>
            <person name="Lippi Y."/>
            <person name="Lorenzon L."/>
            <person name="Mandel J.R."/>
            <person name="Marage G."/>
            <person name="Marchand G."/>
            <person name="Marquand E."/>
            <person name="Bret-Mestries E."/>
            <person name="Morien E."/>
            <person name="Nambeesan S."/>
            <person name="Nguyen T."/>
            <person name="Pegot-Espagnet P."/>
            <person name="Pouilly N."/>
            <person name="Raftis F."/>
            <person name="Sallet E."/>
            <person name="Schiex T."/>
            <person name="Thomas J."/>
            <person name="Vandecasteele C."/>
            <person name="Vares D."/>
            <person name="Vear F."/>
            <person name="Vautrin S."/>
            <person name="Crespi M."/>
            <person name="Mangin B."/>
            <person name="Burke J.M."/>
            <person name="Salse J."/>
            <person name="Munos S."/>
            <person name="Vincourt P."/>
            <person name="Rieseberg L.H."/>
            <person name="Langlade N.B."/>
        </authorList>
    </citation>
    <scope>NUCLEOTIDE SEQUENCE</scope>
    <source>
        <tissue evidence="1">Leaves</tissue>
    </source>
</reference>
<organism evidence="1 2">
    <name type="scientific">Helianthus annuus</name>
    <name type="common">Common sunflower</name>
    <dbReference type="NCBI Taxonomy" id="4232"/>
    <lineage>
        <taxon>Eukaryota</taxon>
        <taxon>Viridiplantae</taxon>
        <taxon>Streptophyta</taxon>
        <taxon>Embryophyta</taxon>
        <taxon>Tracheophyta</taxon>
        <taxon>Spermatophyta</taxon>
        <taxon>Magnoliopsida</taxon>
        <taxon>eudicotyledons</taxon>
        <taxon>Gunneridae</taxon>
        <taxon>Pentapetalae</taxon>
        <taxon>asterids</taxon>
        <taxon>campanulids</taxon>
        <taxon>Asterales</taxon>
        <taxon>Asteraceae</taxon>
        <taxon>Asteroideae</taxon>
        <taxon>Heliantheae alliance</taxon>
        <taxon>Heliantheae</taxon>
        <taxon>Helianthus</taxon>
    </lineage>
</organism>
<dbReference type="Gramene" id="mRNA:HanXRQr2_Chr07g0298691">
    <property type="protein sequence ID" value="mRNA:HanXRQr2_Chr07g0298691"/>
    <property type="gene ID" value="HanXRQr2_Chr07g0298691"/>
</dbReference>
<evidence type="ECO:0000313" key="2">
    <source>
        <dbReference type="Proteomes" id="UP000215914"/>
    </source>
</evidence>
<reference evidence="1" key="2">
    <citation type="submission" date="2020-06" db="EMBL/GenBank/DDBJ databases">
        <title>Helianthus annuus Genome sequencing and assembly Release 2.</title>
        <authorList>
            <person name="Gouzy J."/>
            <person name="Langlade N."/>
            <person name="Munos S."/>
        </authorList>
    </citation>
    <scope>NUCLEOTIDE SEQUENCE</scope>
    <source>
        <tissue evidence="1">Leaves</tissue>
    </source>
</reference>
<evidence type="ECO:0000313" key="1">
    <source>
        <dbReference type="EMBL" id="KAF5798923.1"/>
    </source>
</evidence>
<dbReference type="AlphaFoldDB" id="A0A9K3NGR3"/>
<protein>
    <submittedName>
        <fullName evidence="1">Uncharacterized protein</fullName>
    </submittedName>
</protein>
<sequence length="45" mass="5020">MEQLVNALRIIKKSNNIVDSCVVMTNASSKSSTRSSYQRIDEAQC</sequence>
<keyword evidence="2" id="KW-1185">Reference proteome</keyword>
<dbReference type="EMBL" id="MNCJ02000322">
    <property type="protein sequence ID" value="KAF5798923.1"/>
    <property type="molecule type" value="Genomic_DNA"/>
</dbReference>
<comment type="caution">
    <text evidence="1">The sequence shown here is derived from an EMBL/GenBank/DDBJ whole genome shotgun (WGS) entry which is preliminary data.</text>
</comment>
<proteinExistence type="predicted"/>
<accession>A0A9K3NGR3</accession>
<name>A0A9K3NGR3_HELAN</name>
<gene>
    <name evidence="1" type="ORF">HanXRQr2_Chr07g0298691</name>
</gene>